<evidence type="ECO:0008006" key="7">
    <source>
        <dbReference type="Google" id="ProtNLM"/>
    </source>
</evidence>
<dbReference type="PROSITE" id="PS00233">
    <property type="entry name" value="CHIT_BIND_RR_1"/>
    <property type="match status" value="1"/>
</dbReference>
<dbReference type="OrthoDB" id="6343684at2759"/>
<dbReference type="InterPro" id="IPR000618">
    <property type="entry name" value="Insect_cuticle"/>
</dbReference>
<keyword evidence="2 4" id="KW-0732">Signal</keyword>
<dbReference type="PANTHER" id="PTHR10380">
    <property type="entry name" value="CUTICLE PROTEIN"/>
    <property type="match status" value="1"/>
</dbReference>
<evidence type="ECO:0000256" key="3">
    <source>
        <dbReference type="PROSITE-ProRule" id="PRU00497"/>
    </source>
</evidence>
<gene>
    <name evidence="5" type="ORF">APLA_LOCUS7380</name>
</gene>
<dbReference type="InterPro" id="IPR031311">
    <property type="entry name" value="CHIT_BIND_RR_consensus"/>
</dbReference>
<dbReference type="Pfam" id="PF00379">
    <property type="entry name" value="Chitin_bind_4"/>
    <property type="match status" value="1"/>
</dbReference>
<protein>
    <recommendedName>
        <fullName evidence="7">Larval cuticle protein LCP-17-like</fullName>
    </recommendedName>
</protein>
<dbReference type="PROSITE" id="PS51155">
    <property type="entry name" value="CHIT_BIND_RR_2"/>
    <property type="match status" value="1"/>
</dbReference>
<evidence type="ECO:0000256" key="1">
    <source>
        <dbReference type="ARBA" id="ARBA00022460"/>
    </source>
</evidence>
<feature type="signal peptide" evidence="4">
    <location>
        <begin position="1"/>
        <end position="18"/>
    </location>
</feature>
<dbReference type="GO" id="GO:0008010">
    <property type="term" value="F:structural constituent of chitin-based larval cuticle"/>
    <property type="evidence" value="ECO:0007669"/>
    <property type="project" value="TreeGrafter"/>
</dbReference>
<dbReference type="GO" id="GO:0062129">
    <property type="term" value="C:chitin-based extracellular matrix"/>
    <property type="evidence" value="ECO:0007669"/>
    <property type="project" value="TreeGrafter"/>
</dbReference>
<evidence type="ECO:0000256" key="2">
    <source>
        <dbReference type="ARBA" id="ARBA00022729"/>
    </source>
</evidence>
<dbReference type="Proteomes" id="UP000494106">
    <property type="component" value="Unassembled WGS sequence"/>
</dbReference>
<dbReference type="PANTHER" id="PTHR10380:SF238">
    <property type="entry name" value="CUTICULAR PROTEIN 65EA-RELATED"/>
    <property type="match status" value="1"/>
</dbReference>
<organism evidence="5 6">
    <name type="scientific">Arctia plantaginis</name>
    <name type="common">Wood tiger moth</name>
    <name type="synonym">Phalaena plantaginis</name>
    <dbReference type="NCBI Taxonomy" id="874455"/>
    <lineage>
        <taxon>Eukaryota</taxon>
        <taxon>Metazoa</taxon>
        <taxon>Ecdysozoa</taxon>
        <taxon>Arthropoda</taxon>
        <taxon>Hexapoda</taxon>
        <taxon>Insecta</taxon>
        <taxon>Pterygota</taxon>
        <taxon>Neoptera</taxon>
        <taxon>Endopterygota</taxon>
        <taxon>Lepidoptera</taxon>
        <taxon>Glossata</taxon>
        <taxon>Ditrysia</taxon>
        <taxon>Noctuoidea</taxon>
        <taxon>Erebidae</taxon>
        <taxon>Arctiinae</taxon>
        <taxon>Arctia</taxon>
    </lineage>
</organism>
<dbReference type="EMBL" id="CADEBC010000497">
    <property type="protein sequence ID" value="CAB3238292.1"/>
    <property type="molecule type" value="Genomic_DNA"/>
</dbReference>
<dbReference type="PRINTS" id="PR00947">
    <property type="entry name" value="CUTICLE"/>
</dbReference>
<evidence type="ECO:0000313" key="5">
    <source>
        <dbReference type="EMBL" id="CAB3238292.1"/>
    </source>
</evidence>
<name>A0A8S0ZU64_ARCPL</name>
<dbReference type="AlphaFoldDB" id="A0A8S0ZU64"/>
<proteinExistence type="predicted"/>
<feature type="chain" id="PRO_5035785394" description="Larval cuticle protein LCP-17-like" evidence="4">
    <location>
        <begin position="19"/>
        <end position="137"/>
    </location>
</feature>
<dbReference type="InterPro" id="IPR050468">
    <property type="entry name" value="Cuticle_Struct_Prot"/>
</dbReference>
<comment type="caution">
    <text evidence="5">The sequence shown here is derived from an EMBL/GenBank/DDBJ whole genome shotgun (WGS) entry which is preliminary data.</text>
</comment>
<evidence type="ECO:0000313" key="6">
    <source>
        <dbReference type="Proteomes" id="UP000494106"/>
    </source>
</evidence>
<sequence length="137" mass="14928">MLKMKFLILATIVSLAAADVSHIVGKDERGAQILRQEQAVDPEGSYQWAYETDNGIAANEVGTIKVISEDTVAKVAQGQASWTAPNGEKVDFTYIADENGYQPQGDILPTPPPIPLEILRALQYIKDHPSPPEAQQN</sequence>
<reference evidence="5 6" key="1">
    <citation type="submission" date="2020-04" db="EMBL/GenBank/DDBJ databases">
        <authorList>
            <person name="Wallbank WR R."/>
            <person name="Pardo Diaz C."/>
            <person name="Kozak K."/>
            <person name="Martin S."/>
            <person name="Jiggins C."/>
            <person name="Moest M."/>
            <person name="Warren A I."/>
            <person name="Byers J.R.P. K."/>
            <person name="Montejo-Kovacevich G."/>
            <person name="Yen C E."/>
        </authorList>
    </citation>
    <scope>NUCLEOTIDE SEQUENCE [LARGE SCALE GENOMIC DNA]</scope>
</reference>
<keyword evidence="6" id="KW-1185">Reference proteome</keyword>
<keyword evidence="1 3" id="KW-0193">Cuticle</keyword>
<evidence type="ECO:0000256" key="4">
    <source>
        <dbReference type="SAM" id="SignalP"/>
    </source>
</evidence>
<accession>A0A8S0ZU64</accession>